<gene>
    <name evidence="3" type="ORF">DP939_42675</name>
</gene>
<feature type="chain" id="PRO_5016635785" evidence="2">
    <location>
        <begin position="21"/>
        <end position="116"/>
    </location>
</feature>
<dbReference type="EMBL" id="QMEY01000039">
    <property type="protein sequence ID" value="RBQ14083.1"/>
    <property type="molecule type" value="Genomic_DNA"/>
</dbReference>
<feature type="transmembrane region" description="Helical" evidence="1">
    <location>
        <begin position="79"/>
        <end position="100"/>
    </location>
</feature>
<name>A0A366LKS7_9ACTN</name>
<keyword evidence="4" id="KW-1185">Reference proteome</keyword>
<sequence>MATIAALVLGLGLTTTTADAATPARTAAHPGIWLTPTSGTVSPGGSTKTTLHSDEPVGLLTVSGAPPGVTMGLSNPDPIYVVFYVSPSAAAGLYVITFSANGSSAKYRLIITTGDD</sequence>
<reference evidence="3 4" key="1">
    <citation type="submission" date="2018-06" db="EMBL/GenBank/DDBJ databases">
        <title>Sphaerisporangium craniellae sp. nov., isolated from a marine sponge in the South China Sea.</title>
        <authorList>
            <person name="Li L."/>
        </authorList>
    </citation>
    <scope>NUCLEOTIDE SEQUENCE [LARGE SCALE GENOMIC DNA]</scope>
    <source>
        <strain evidence="3 4">LHW63015</strain>
    </source>
</reference>
<organism evidence="3 4">
    <name type="scientific">Spongiactinospora rosea</name>
    <dbReference type="NCBI Taxonomy" id="2248750"/>
    <lineage>
        <taxon>Bacteria</taxon>
        <taxon>Bacillati</taxon>
        <taxon>Actinomycetota</taxon>
        <taxon>Actinomycetes</taxon>
        <taxon>Streptosporangiales</taxon>
        <taxon>Streptosporangiaceae</taxon>
        <taxon>Spongiactinospora</taxon>
    </lineage>
</organism>
<evidence type="ECO:0000256" key="1">
    <source>
        <dbReference type="SAM" id="Phobius"/>
    </source>
</evidence>
<comment type="caution">
    <text evidence="3">The sequence shown here is derived from an EMBL/GenBank/DDBJ whole genome shotgun (WGS) entry which is preliminary data.</text>
</comment>
<keyword evidence="2" id="KW-0732">Signal</keyword>
<proteinExistence type="predicted"/>
<dbReference type="Proteomes" id="UP000253303">
    <property type="component" value="Unassembled WGS sequence"/>
</dbReference>
<protein>
    <submittedName>
        <fullName evidence="3">Uncharacterized protein</fullName>
    </submittedName>
</protein>
<keyword evidence="1" id="KW-0472">Membrane</keyword>
<evidence type="ECO:0000256" key="2">
    <source>
        <dbReference type="SAM" id="SignalP"/>
    </source>
</evidence>
<dbReference type="AlphaFoldDB" id="A0A366LKS7"/>
<feature type="signal peptide" evidence="2">
    <location>
        <begin position="1"/>
        <end position="20"/>
    </location>
</feature>
<evidence type="ECO:0000313" key="3">
    <source>
        <dbReference type="EMBL" id="RBQ14083.1"/>
    </source>
</evidence>
<evidence type="ECO:0000313" key="4">
    <source>
        <dbReference type="Proteomes" id="UP000253303"/>
    </source>
</evidence>
<keyword evidence="1" id="KW-1133">Transmembrane helix</keyword>
<keyword evidence="1" id="KW-0812">Transmembrane</keyword>
<accession>A0A366LKS7</accession>